<dbReference type="RefSeq" id="WP_382372753.1">
    <property type="nucleotide sequence ID" value="NZ_JBHRZI010000012.1"/>
</dbReference>
<organism evidence="2 3">
    <name type="scientific">Lentzea rhizosphaerae</name>
    <dbReference type="NCBI Taxonomy" id="2041025"/>
    <lineage>
        <taxon>Bacteria</taxon>
        <taxon>Bacillati</taxon>
        <taxon>Actinomycetota</taxon>
        <taxon>Actinomycetes</taxon>
        <taxon>Pseudonocardiales</taxon>
        <taxon>Pseudonocardiaceae</taxon>
        <taxon>Lentzea</taxon>
    </lineage>
</organism>
<evidence type="ECO:0000313" key="2">
    <source>
        <dbReference type="EMBL" id="MFC3892786.1"/>
    </source>
</evidence>
<proteinExistence type="predicted"/>
<keyword evidence="3" id="KW-1185">Reference proteome</keyword>
<evidence type="ECO:0000313" key="3">
    <source>
        <dbReference type="Proteomes" id="UP001595690"/>
    </source>
</evidence>
<feature type="region of interest" description="Disordered" evidence="1">
    <location>
        <begin position="20"/>
        <end position="49"/>
    </location>
</feature>
<dbReference type="EMBL" id="JBHRZI010000012">
    <property type="protein sequence ID" value="MFC3892786.1"/>
    <property type="molecule type" value="Genomic_DNA"/>
</dbReference>
<sequence>MNSRTAAPACFAMARNPSALSKLTTGPRNVKSSASATPVMSPAWSVHAR</sequence>
<comment type="caution">
    <text evidence="2">The sequence shown here is derived from an EMBL/GenBank/DDBJ whole genome shotgun (WGS) entry which is preliminary data.</text>
</comment>
<protein>
    <submittedName>
        <fullName evidence="2">Uncharacterized protein</fullName>
    </submittedName>
</protein>
<gene>
    <name evidence="2" type="ORF">ACFOWZ_15005</name>
</gene>
<reference evidence="3" key="1">
    <citation type="journal article" date="2019" name="Int. J. Syst. Evol. Microbiol.">
        <title>The Global Catalogue of Microorganisms (GCM) 10K type strain sequencing project: providing services to taxonomists for standard genome sequencing and annotation.</title>
        <authorList>
            <consortium name="The Broad Institute Genomics Platform"/>
            <consortium name="The Broad Institute Genome Sequencing Center for Infectious Disease"/>
            <person name="Wu L."/>
            <person name="Ma J."/>
        </authorList>
    </citation>
    <scope>NUCLEOTIDE SEQUENCE [LARGE SCALE GENOMIC DNA]</scope>
    <source>
        <strain evidence="3">CGMCC 4.7405</strain>
    </source>
</reference>
<evidence type="ECO:0000256" key="1">
    <source>
        <dbReference type="SAM" id="MobiDB-lite"/>
    </source>
</evidence>
<dbReference type="Proteomes" id="UP001595690">
    <property type="component" value="Unassembled WGS sequence"/>
</dbReference>
<name>A0ABV8BU59_9PSEU</name>
<accession>A0ABV8BU59</accession>
<feature type="compositionally biased region" description="Polar residues" evidence="1">
    <location>
        <begin position="20"/>
        <end position="38"/>
    </location>
</feature>